<keyword evidence="3" id="KW-1185">Reference proteome</keyword>
<comment type="caution">
    <text evidence="2">The sequence shown here is derived from an EMBL/GenBank/DDBJ whole genome shotgun (WGS) entry which is preliminary data.</text>
</comment>
<evidence type="ECO:0000313" key="2">
    <source>
        <dbReference type="EMBL" id="TCO41692.1"/>
    </source>
</evidence>
<accession>A0A4R2IC13</accession>
<organism evidence="2 3">
    <name type="scientific">Dokdonella fugitiva</name>
    <dbReference type="NCBI Taxonomy" id="328517"/>
    <lineage>
        <taxon>Bacteria</taxon>
        <taxon>Pseudomonadati</taxon>
        <taxon>Pseudomonadota</taxon>
        <taxon>Gammaproteobacteria</taxon>
        <taxon>Lysobacterales</taxon>
        <taxon>Rhodanobacteraceae</taxon>
        <taxon>Dokdonella</taxon>
    </lineage>
</organism>
<protein>
    <submittedName>
        <fullName evidence="2">Uncharacterized protein</fullName>
    </submittedName>
</protein>
<proteinExistence type="predicted"/>
<keyword evidence="1" id="KW-0472">Membrane</keyword>
<dbReference type="Proteomes" id="UP000294862">
    <property type="component" value="Unassembled WGS sequence"/>
</dbReference>
<reference evidence="2 3" key="1">
    <citation type="journal article" date="2015" name="Stand. Genomic Sci.">
        <title>Genomic Encyclopedia of Bacterial and Archaeal Type Strains, Phase III: the genomes of soil and plant-associated and newly described type strains.</title>
        <authorList>
            <person name="Whitman W.B."/>
            <person name="Woyke T."/>
            <person name="Klenk H.P."/>
            <person name="Zhou Y."/>
            <person name="Lilburn T.G."/>
            <person name="Beck B.J."/>
            <person name="De Vos P."/>
            <person name="Vandamme P."/>
            <person name="Eisen J.A."/>
            <person name="Garrity G."/>
            <person name="Hugenholtz P."/>
            <person name="Kyrpides N.C."/>
        </authorList>
    </citation>
    <scope>NUCLEOTIDE SEQUENCE [LARGE SCALE GENOMIC DNA]</scope>
    <source>
        <strain evidence="2 3">A3</strain>
    </source>
</reference>
<name>A0A4R2IC13_9GAMM</name>
<sequence length="163" mass="17735">MTTTRVMVLVGILAAVYVLATGSMLPDVVASHFRAGGAADGAMSRGGYLALMIGITSVLPLLLVAPMRLIARVPDGLLSLPNKHYWLAPEREAQTRAWLVDQSAVFGILLSVFLCYVHTLVVRAHATSPPHLDERLMTVGMVAFGLFAAAWLVRYVLHFRLPR</sequence>
<feature type="transmembrane region" description="Helical" evidence="1">
    <location>
        <begin position="136"/>
        <end position="157"/>
    </location>
</feature>
<feature type="transmembrane region" description="Helical" evidence="1">
    <location>
        <begin position="47"/>
        <end position="65"/>
    </location>
</feature>
<dbReference type="AlphaFoldDB" id="A0A4R2IC13"/>
<feature type="transmembrane region" description="Helical" evidence="1">
    <location>
        <begin position="104"/>
        <end position="124"/>
    </location>
</feature>
<dbReference type="EMBL" id="SLWQ01000002">
    <property type="protein sequence ID" value="TCO41692.1"/>
    <property type="molecule type" value="Genomic_DNA"/>
</dbReference>
<evidence type="ECO:0000313" key="3">
    <source>
        <dbReference type="Proteomes" id="UP000294862"/>
    </source>
</evidence>
<keyword evidence="1" id="KW-0812">Transmembrane</keyword>
<dbReference type="RefSeq" id="WP_131994140.1">
    <property type="nucleotide sequence ID" value="NZ_SLWQ01000002.1"/>
</dbReference>
<gene>
    <name evidence="2" type="ORF">EV148_10242</name>
</gene>
<evidence type="ECO:0000256" key="1">
    <source>
        <dbReference type="SAM" id="Phobius"/>
    </source>
</evidence>
<dbReference type="OrthoDB" id="197163at2"/>
<keyword evidence="1" id="KW-1133">Transmembrane helix</keyword>